<dbReference type="OrthoDB" id="272245at2759"/>
<accession>A0A8H7APX3</accession>
<dbReference type="GO" id="GO:0000467">
    <property type="term" value="P:exonucleolytic trimming to generate mature 3'-end of 5.8S rRNA from tricistronic rRNA transcript (SSU-rRNA, 5.8S rRNA, LSU-rRNA)"/>
    <property type="evidence" value="ECO:0007669"/>
    <property type="project" value="TreeGrafter"/>
</dbReference>
<comment type="caution">
    <text evidence="8">The sequence shown here is derived from an EMBL/GenBank/DDBJ whole genome shotgun (WGS) entry which is preliminary data.</text>
</comment>
<gene>
    <name evidence="8" type="ORF">GJ744_002785</name>
</gene>
<dbReference type="GO" id="GO:0016075">
    <property type="term" value="P:rRNA catabolic process"/>
    <property type="evidence" value="ECO:0007669"/>
    <property type="project" value="TreeGrafter"/>
</dbReference>
<protein>
    <recommendedName>
        <fullName evidence="6">Ribosomal RNA-processing protein 42</fullName>
    </recommendedName>
</protein>
<evidence type="ECO:0000256" key="3">
    <source>
        <dbReference type="ARBA" id="ARBA00006678"/>
    </source>
</evidence>
<name>A0A8H7APX3_9EURO</name>
<keyword evidence="9" id="KW-1185">Reference proteome</keyword>
<evidence type="ECO:0000256" key="2">
    <source>
        <dbReference type="ARBA" id="ARBA00004604"/>
    </source>
</evidence>
<reference evidence="8" key="1">
    <citation type="submission" date="2020-02" db="EMBL/GenBank/DDBJ databases">
        <authorList>
            <person name="Palmer J.M."/>
        </authorList>
    </citation>
    <scope>NUCLEOTIDE SEQUENCE</scope>
    <source>
        <strain evidence="8">EPUS1.4</strain>
        <tissue evidence="8">Thallus</tissue>
    </source>
</reference>
<feature type="region of interest" description="Disordered" evidence="7">
    <location>
        <begin position="247"/>
        <end position="278"/>
    </location>
</feature>
<dbReference type="GO" id="GO:0034473">
    <property type="term" value="P:U1 snRNA 3'-end processing"/>
    <property type="evidence" value="ECO:0007669"/>
    <property type="project" value="TreeGrafter"/>
</dbReference>
<evidence type="ECO:0000256" key="5">
    <source>
        <dbReference type="ARBA" id="ARBA00022835"/>
    </source>
</evidence>
<dbReference type="Gene3D" id="3.30.230.70">
    <property type="entry name" value="GHMP Kinase, N-terminal domain"/>
    <property type="match status" value="1"/>
</dbReference>
<evidence type="ECO:0000256" key="4">
    <source>
        <dbReference type="ARBA" id="ARBA00022490"/>
    </source>
</evidence>
<dbReference type="GO" id="GO:0071035">
    <property type="term" value="P:nuclear polyadenylation-dependent rRNA catabolic process"/>
    <property type="evidence" value="ECO:0007669"/>
    <property type="project" value="TreeGrafter"/>
</dbReference>
<evidence type="ECO:0000256" key="6">
    <source>
        <dbReference type="ARBA" id="ARBA00042523"/>
    </source>
</evidence>
<dbReference type="GO" id="GO:0034475">
    <property type="term" value="P:U4 snRNA 3'-end processing"/>
    <property type="evidence" value="ECO:0007669"/>
    <property type="project" value="TreeGrafter"/>
</dbReference>
<proteinExistence type="inferred from homology"/>
<keyword evidence="4" id="KW-0963">Cytoplasm</keyword>
<dbReference type="GO" id="GO:0000177">
    <property type="term" value="C:cytoplasmic exosome (RNase complex)"/>
    <property type="evidence" value="ECO:0007669"/>
    <property type="project" value="TreeGrafter"/>
</dbReference>
<dbReference type="InterPro" id="IPR020568">
    <property type="entry name" value="Ribosomal_Su5_D2-typ_SF"/>
</dbReference>
<comment type="similarity">
    <text evidence="3">Belongs to the RNase PH family.</text>
</comment>
<dbReference type="GO" id="GO:0035925">
    <property type="term" value="F:mRNA 3'-UTR AU-rich region binding"/>
    <property type="evidence" value="ECO:0007669"/>
    <property type="project" value="TreeGrafter"/>
</dbReference>
<evidence type="ECO:0000313" key="9">
    <source>
        <dbReference type="Proteomes" id="UP000606974"/>
    </source>
</evidence>
<dbReference type="GO" id="GO:0071028">
    <property type="term" value="P:nuclear mRNA surveillance"/>
    <property type="evidence" value="ECO:0007669"/>
    <property type="project" value="TreeGrafter"/>
</dbReference>
<comment type="subcellular location">
    <subcellularLocation>
        <location evidence="1">Cytoplasm</location>
    </subcellularLocation>
    <subcellularLocation>
        <location evidence="2">Nucleus</location>
        <location evidence="2">Nucleolus</location>
    </subcellularLocation>
</comment>
<dbReference type="PANTHER" id="PTHR11097:SF8">
    <property type="entry name" value="EXOSOME COMPLEX COMPONENT RRP42"/>
    <property type="match status" value="1"/>
</dbReference>
<evidence type="ECO:0000256" key="1">
    <source>
        <dbReference type="ARBA" id="ARBA00004496"/>
    </source>
</evidence>
<keyword evidence="5" id="KW-0271">Exosome</keyword>
<dbReference type="GO" id="GO:0071038">
    <property type="term" value="P:TRAMP-dependent tRNA surveillance pathway"/>
    <property type="evidence" value="ECO:0007669"/>
    <property type="project" value="TreeGrafter"/>
</dbReference>
<dbReference type="EMBL" id="JAACFV010000015">
    <property type="protein sequence ID" value="KAF7512072.1"/>
    <property type="molecule type" value="Genomic_DNA"/>
</dbReference>
<dbReference type="SUPFAM" id="SSF54211">
    <property type="entry name" value="Ribosomal protein S5 domain 2-like"/>
    <property type="match status" value="1"/>
</dbReference>
<evidence type="ECO:0000313" key="8">
    <source>
        <dbReference type="EMBL" id="KAF7512072.1"/>
    </source>
</evidence>
<sequence>MMPATSTATTLSPAELSYLHTSLTQTPPLRPDLRSSTEFRPLRAETDLLPTCNGSAHVSLTDGSEALVGIKAEVHRTAGANVTKRLDEEMREKMSLDEPSSTISAAAAAAGLDSNRKPRGHPDWISLNVDISTLRDDDALLIFLSEMLREPLLTTSTTTTTTTTTTTATRSSSLADMLVINSNWHWHLHIDILLLSPFTASGTSYPLPLLSLATHLALRSARLPKLKSQGEEDPLVDDDWESSLFLFPPPPTSARKPESSASGKAGPNEQHSIPPREAGRLLTMPPITLLVMTVNSNIIFDPSHSELAVADAVLAVSVSFSSDTTTHHHHHHHAQTPTLLAVRTIETPARDTMRGVPAAGEVVEGDLVPGVWRPRVGGVKREVLKRVVRAVLGASADDSGVAREVFDGLEAFLRS</sequence>
<dbReference type="GO" id="GO:0000176">
    <property type="term" value="C:nuclear exosome (RNase complex)"/>
    <property type="evidence" value="ECO:0007669"/>
    <property type="project" value="UniProtKB-ARBA"/>
</dbReference>
<dbReference type="Proteomes" id="UP000606974">
    <property type="component" value="Unassembled WGS sequence"/>
</dbReference>
<dbReference type="AlphaFoldDB" id="A0A8H7APX3"/>
<evidence type="ECO:0000256" key="7">
    <source>
        <dbReference type="SAM" id="MobiDB-lite"/>
    </source>
</evidence>
<dbReference type="GO" id="GO:0005730">
    <property type="term" value="C:nucleolus"/>
    <property type="evidence" value="ECO:0007669"/>
    <property type="project" value="UniProtKB-SubCell"/>
</dbReference>
<dbReference type="InterPro" id="IPR050590">
    <property type="entry name" value="Exosome_comp_Rrp42_subfam"/>
</dbReference>
<dbReference type="PANTHER" id="PTHR11097">
    <property type="entry name" value="EXOSOME COMPLEX EXONUCLEASE RIBOSOMAL RNA PROCESSING PROTEIN"/>
    <property type="match status" value="1"/>
</dbReference>
<organism evidence="8 9">
    <name type="scientific">Endocarpon pusillum</name>
    <dbReference type="NCBI Taxonomy" id="364733"/>
    <lineage>
        <taxon>Eukaryota</taxon>
        <taxon>Fungi</taxon>
        <taxon>Dikarya</taxon>
        <taxon>Ascomycota</taxon>
        <taxon>Pezizomycotina</taxon>
        <taxon>Eurotiomycetes</taxon>
        <taxon>Chaetothyriomycetidae</taxon>
        <taxon>Verrucariales</taxon>
        <taxon>Verrucariaceae</taxon>
        <taxon>Endocarpon</taxon>
    </lineage>
</organism>
<dbReference type="InterPro" id="IPR027408">
    <property type="entry name" value="PNPase/RNase_PH_dom_sf"/>
</dbReference>
<dbReference type="GO" id="GO:0034476">
    <property type="term" value="P:U5 snRNA 3'-end processing"/>
    <property type="evidence" value="ECO:0007669"/>
    <property type="project" value="TreeGrafter"/>
</dbReference>